<dbReference type="EMBL" id="ASPP01009050">
    <property type="protein sequence ID" value="ETO24676.1"/>
    <property type="molecule type" value="Genomic_DNA"/>
</dbReference>
<sequence>MSNQQMEDQNEDTKAPSYSLKIHHHTIPGSFIFRKNGRNRIDQVLRGYCLHHQCTGVLECKINLHFVNPKSIKYDATEKGFHIDTTQDGRRKYDLFIEYPQKDKYGREIVYDLSDLKNMEATFFNGVLSCRLPVIEIKAKKVKKRKFSEFSKEEIGDSNKPTASNKKSKVLSKKSKKKLATEAEDENKNEEAVAIKKPGKPELSVTEQTQLADEIVNKIEKTLKEKHEKAAEKDKELMEYLDQKNKRKLMKEKKKELAKLIFQNRQEKNKRKRLQSALETMTENTSGTGKAPSKKKKVSFKL</sequence>
<name>X6NFA7_RETFI</name>
<keyword evidence="3" id="KW-1185">Reference proteome</keyword>
<dbReference type="AlphaFoldDB" id="X6NFA7"/>
<feature type="region of interest" description="Disordered" evidence="1">
    <location>
        <begin position="261"/>
        <end position="302"/>
    </location>
</feature>
<evidence type="ECO:0000313" key="2">
    <source>
        <dbReference type="EMBL" id="ETO24676.1"/>
    </source>
</evidence>
<gene>
    <name evidence="2" type="ORF">RFI_12480</name>
</gene>
<feature type="compositionally biased region" description="Basic residues" evidence="1">
    <location>
        <begin position="292"/>
        <end position="302"/>
    </location>
</feature>
<reference evidence="2 3" key="1">
    <citation type="journal article" date="2013" name="Curr. Biol.">
        <title>The Genome of the Foraminiferan Reticulomyxa filosa.</title>
        <authorList>
            <person name="Glockner G."/>
            <person name="Hulsmann N."/>
            <person name="Schleicher M."/>
            <person name="Noegel A.A."/>
            <person name="Eichinger L."/>
            <person name="Gallinger C."/>
            <person name="Pawlowski J."/>
            <person name="Sierra R."/>
            <person name="Euteneuer U."/>
            <person name="Pillet L."/>
            <person name="Moustafa A."/>
            <person name="Platzer M."/>
            <person name="Groth M."/>
            <person name="Szafranski K."/>
            <person name="Schliwa M."/>
        </authorList>
    </citation>
    <scope>NUCLEOTIDE SEQUENCE [LARGE SCALE GENOMIC DNA]</scope>
</reference>
<comment type="caution">
    <text evidence="2">The sequence shown here is derived from an EMBL/GenBank/DDBJ whole genome shotgun (WGS) entry which is preliminary data.</text>
</comment>
<feature type="compositionally biased region" description="Polar residues" evidence="1">
    <location>
        <begin position="277"/>
        <end position="288"/>
    </location>
</feature>
<proteinExistence type="predicted"/>
<accession>X6NFA7</accession>
<evidence type="ECO:0000256" key="1">
    <source>
        <dbReference type="SAM" id="MobiDB-lite"/>
    </source>
</evidence>
<dbReference type="Proteomes" id="UP000023152">
    <property type="component" value="Unassembled WGS sequence"/>
</dbReference>
<evidence type="ECO:0000313" key="3">
    <source>
        <dbReference type="Proteomes" id="UP000023152"/>
    </source>
</evidence>
<feature type="compositionally biased region" description="Basic residues" evidence="1">
    <location>
        <begin position="166"/>
        <end position="178"/>
    </location>
</feature>
<feature type="region of interest" description="Disordered" evidence="1">
    <location>
        <begin position="153"/>
        <end position="193"/>
    </location>
</feature>
<organism evidence="2 3">
    <name type="scientific">Reticulomyxa filosa</name>
    <dbReference type="NCBI Taxonomy" id="46433"/>
    <lineage>
        <taxon>Eukaryota</taxon>
        <taxon>Sar</taxon>
        <taxon>Rhizaria</taxon>
        <taxon>Retaria</taxon>
        <taxon>Foraminifera</taxon>
        <taxon>Monothalamids</taxon>
        <taxon>Reticulomyxidae</taxon>
        <taxon>Reticulomyxa</taxon>
    </lineage>
</organism>
<protein>
    <submittedName>
        <fullName evidence="2">Uncharacterized protein</fullName>
    </submittedName>
</protein>